<evidence type="ECO:0000313" key="2">
    <source>
        <dbReference type="Proteomes" id="UP000466024"/>
    </source>
</evidence>
<sequence length="78" mass="8604">MPESMNESLKQYWQSMSPEKRDVVAAKAETTTAYLRQVLACGRTPGAAMAKSIEIATDGEVSRRMLRPDLYADLQPAA</sequence>
<dbReference type="GO" id="GO:0003677">
    <property type="term" value="F:DNA binding"/>
    <property type="evidence" value="ECO:0007669"/>
    <property type="project" value="InterPro"/>
</dbReference>
<dbReference type="Proteomes" id="UP000466024">
    <property type="component" value="Unassembled WGS sequence"/>
</dbReference>
<accession>A0A640WJJ3</accession>
<gene>
    <name evidence="1" type="ORF">F0A16_02870</name>
</gene>
<dbReference type="Gene3D" id="1.10.260.40">
    <property type="entry name" value="lambda repressor-like DNA-binding domains"/>
    <property type="match status" value="1"/>
</dbReference>
<keyword evidence="2" id="KW-1185">Reference proteome</keyword>
<dbReference type="RefSeq" id="WP_149433867.1">
    <property type="nucleotide sequence ID" value="NZ_VTPX01000001.1"/>
</dbReference>
<protein>
    <submittedName>
        <fullName evidence="1">Helix-turn-helix domain-containing protein</fullName>
    </submittedName>
</protein>
<organism evidence="1 2">
    <name type="scientific">Salinicola corii</name>
    <dbReference type="NCBI Taxonomy" id="2606937"/>
    <lineage>
        <taxon>Bacteria</taxon>
        <taxon>Pseudomonadati</taxon>
        <taxon>Pseudomonadota</taxon>
        <taxon>Gammaproteobacteria</taxon>
        <taxon>Oceanospirillales</taxon>
        <taxon>Halomonadaceae</taxon>
        <taxon>Salinicola</taxon>
    </lineage>
</organism>
<dbReference type="AlphaFoldDB" id="A0A640WJJ3"/>
<proteinExistence type="predicted"/>
<dbReference type="InterPro" id="IPR010982">
    <property type="entry name" value="Lambda_DNA-bd_dom_sf"/>
</dbReference>
<evidence type="ECO:0000313" key="1">
    <source>
        <dbReference type="EMBL" id="KAA0020747.1"/>
    </source>
</evidence>
<name>A0A640WJJ3_9GAMM</name>
<reference evidence="1 2" key="1">
    <citation type="submission" date="2019-08" db="EMBL/GenBank/DDBJ databases">
        <title>Bioinformatics analysis of the strain L3 and L5.</title>
        <authorList>
            <person name="Li X."/>
        </authorList>
    </citation>
    <scope>NUCLEOTIDE SEQUENCE [LARGE SCALE GENOMIC DNA]</scope>
    <source>
        <strain evidence="1 2">L3</strain>
    </source>
</reference>
<dbReference type="EMBL" id="VTPX01000001">
    <property type="protein sequence ID" value="KAA0020747.1"/>
    <property type="molecule type" value="Genomic_DNA"/>
</dbReference>
<comment type="caution">
    <text evidence="1">The sequence shown here is derived from an EMBL/GenBank/DDBJ whole genome shotgun (WGS) entry which is preliminary data.</text>
</comment>